<dbReference type="GO" id="GO:0051539">
    <property type="term" value="F:4 iron, 4 sulfur cluster binding"/>
    <property type="evidence" value="ECO:0007669"/>
    <property type="project" value="UniProtKB-KW"/>
</dbReference>
<dbReference type="InterPro" id="IPR000283">
    <property type="entry name" value="NADH_UbQ_OxRdtase_75kDa_su_CS"/>
</dbReference>
<evidence type="ECO:0000256" key="3">
    <source>
        <dbReference type="ARBA" id="ARBA00005404"/>
    </source>
</evidence>
<keyword evidence="9" id="KW-1278">Translocase</keyword>
<dbReference type="PROSITE" id="PS51085">
    <property type="entry name" value="2FE2S_FER_2"/>
    <property type="match status" value="1"/>
</dbReference>
<keyword evidence="13" id="KW-0472">Membrane</keyword>
<dbReference type="SUPFAM" id="SSF54292">
    <property type="entry name" value="2Fe-2S ferredoxin-like"/>
    <property type="match status" value="1"/>
</dbReference>
<dbReference type="GO" id="GO:0005506">
    <property type="term" value="F:iron ion binding"/>
    <property type="evidence" value="ECO:0007669"/>
    <property type="project" value="InterPro"/>
</dbReference>
<keyword evidence="8" id="KW-0677">Repeat</keyword>
<comment type="cofactor">
    <cofactor evidence="1">
        <name>[4Fe-4S] cluster</name>
        <dbReference type="ChEBI" id="CHEBI:49883"/>
    </cofactor>
</comment>
<dbReference type="Pfam" id="PF13510">
    <property type="entry name" value="Fer2_4"/>
    <property type="match status" value="1"/>
</dbReference>
<protein>
    <recommendedName>
        <fullName evidence="14">Complex I-75kD</fullName>
    </recommendedName>
</protein>
<dbReference type="SUPFAM" id="SSF46548">
    <property type="entry name" value="alpha-helical ferredoxin"/>
    <property type="match status" value="1"/>
</dbReference>
<gene>
    <name evidence="19" type="ORF">QTG54_015560</name>
</gene>
<dbReference type="AlphaFoldDB" id="A0AAD8XUM5"/>
<keyword evidence="12" id="KW-0520">NAD</keyword>
<evidence type="ECO:0000256" key="8">
    <source>
        <dbReference type="ARBA" id="ARBA00022737"/>
    </source>
</evidence>
<keyword evidence="10" id="KW-0408">Iron</keyword>
<dbReference type="FunFam" id="3.30.70.20:FF:000035">
    <property type="entry name" value="Iron hydrogenase 1"/>
    <property type="match status" value="1"/>
</dbReference>
<dbReference type="Pfam" id="PF02906">
    <property type="entry name" value="Fe_hyd_lg_C"/>
    <property type="match status" value="1"/>
</dbReference>
<dbReference type="NCBIfam" id="TIGR02512">
    <property type="entry name" value="FeFe_hydrog_A"/>
    <property type="match status" value="1"/>
</dbReference>
<dbReference type="InterPro" id="IPR017896">
    <property type="entry name" value="4Fe4S_Fe-S-bd"/>
</dbReference>
<dbReference type="Gene3D" id="3.30.70.20">
    <property type="match status" value="1"/>
</dbReference>
<dbReference type="GO" id="GO:0008137">
    <property type="term" value="F:NADH dehydrogenase (ubiquinone) activity"/>
    <property type="evidence" value="ECO:0007669"/>
    <property type="project" value="InterPro"/>
</dbReference>
<dbReference type="PANTHER" id="PTHR11615">
    <property type="entry name" value="NITRATE, FORMATE, IRON DEHYDROGENASE"/>
    <property type="match status" value="1"/>
</dbReference>
<dbReference type="InterPro" id="IPR036010">
    <property type="entry name" value="2Fe-2S_ferredoxin-like_sf"/>
</dbReference>
<dbReference type="InterPro" id="IPR050340">
    <property type="entry name" value="Cytosolic_Fe-S_CAF"/>
</dbReference>
<dbReference type="EMBL" id="JATAAI010000045">
    <property type="protein sequence ID" value="KAK1733705.1"/>
    <property type="molecule type" value="Genomic_DNA"/>
</dbReference>
<dbReference type="Pfam" id="PF02256">
    <property type="entry name" value="Fe_hyd_SSU"/>
    <property type="match status" value="1"/>
</dbReference>
<dbReference type="Gene3D" id="3.40.950.10">
    <property type="entry name" value="Fe-only Hydrogenase (Larger Subunit), Chain L, domain 3"/>
    <property type="match status" value="1"/>
</dbReference>
<feature type="domain" description="4Fe-4S ferredoxin-type" evidence="17">
    <location>
        <begin position="220"/>
        <end position="248"/>
    </location>
</feature>
<dbReference type="InterPro" id="IPR013352">
    <property type="entry name" value="Fe_hydrogenase_subset"/>
</dbReference>
<keyword evidence="11" id="KW-0411">Iron-sulfur</keyword>
<dbReference type="InterPro" id="IPR017900">
    <property type="entry name" value="4Fe4S_Fe_S_CS"/>
</dbReference>
<evidence type="ECO:0000256" key="10">
    <source>
        <dbReference type="ARBA" id="ARBA00023004"/>
    </source>
</evidence>
<feature type="domain" description="2Fe-2S ferredoxin-type" evidence="16">
    <location>
        <begin position="31"/>
        <end position="109"/>
    </location>
</feature>
<dbReference type="Gene3D" id="4.10.260.20">
    <property type="entry name" value="Iron hydrogenase, small subunit"/>
    <property type="match status" value="1"/>
</dbReference>
<evidence type="ECO:0000256" key="4">
    <source>
        <dbReference type="ARBA" id="ARBA00006596"/>
    </source>
</evidence>
<comment type="caution">
    <text evidence="19">The sequence shown here is derived from an EMBL/GenBank/DDBJ whole genome shotgun (WGS) entry which is preliminary data.</text>
</comment>
<dbReference type="PROSITE" id="PS51839">
    <property type="entry name" value="4FE4S_HC3"/>
    <property type="match status" value="1"/>
</dbReference>
<dbReference type="InterPro" id="IPR003149">
    <property type="entry name" value="Fe_hydrogenase_ssu"/>
</dbReference>
<feature type="domain" description="4Fe-4S His(Cys)3-ligated-type" evidence="18">
    <location>
        <begin position="109"/>
        <end position="148"/>
    </location>
</feature>
<dbReference type="GO" id="GO:0042773">
    <property type="term" value="P:ATP synthesis coupled electron transport"/>
    <property type="evidence" value="ECO:0007669"/>
    <property type="project" value="InterPro"/>
</dbReference>
<feature type="domain" description="4Fe-4S ferredoxin-type" evidence="17">
    <location>
        <begin position="177"/>
        <end position="206"/>
    </location>
</feature>
<dbReference type="GO" id="GO:0008901">
    <property type="term" value="F:ferredoxin hydrogenase activity"/>
    <property type="evidence" value="ECO:0007669"/>
    <property type="project" value="InterPro"/>
</dbReference>
<keyword evidence="6" id="KW-0001">2Fe-2S</keyword>
<dbReference type="Gene3D" id="3.40.50.1780">
    <property type="match status" value="1"/>
</dbReference>
<comment type="similarity">
    <text evidence="4">Belongs to the NARF family.</text>
</comment>
<evidence type="ECO:0000256" key="1">
    <source>
        <dbReference type="ARBA" id="ARBA00001966"/>
    </source>
</evidence>
<evidence type="ECO:0000256" key="15">
    <source>
        <dbReference type="ARBA" id="ARBA00034078"/>
    </source>
</evidence>
<dbReference type="Gene3D" id="3.10.20.740">
    <property type="match status" value="1"/>
</dbReference>
<keyword evidence="7" id="KW-0479">Metal-binding</keyword>
<evidence type="ECO:0000256" key="12">
    <source>
        <dbReference type="ARBA" id="ARBA00023027"/>
    </source>
</evidence>
<keyword evidence="5" id="KW-0004">4Fe-4S</keyword>
<dbReference type="FunFam" id="3.10.20.740:FF:000004">
    <property type="entry name" value="NADH-quinone oxidoreductase"/>
    <property type="match status" value="1"/>
</dbReference>
<name>A0AAD8XUM5_9STRA</name>
<dbReference type="InterPro" id="IPR001041">
    <property type="entry name" value="2Fe-2S_ferredoxin-type"/>
</dbReference>
<dbReference type="Proteomes" id="UP001224775">
    <property type="component" value="Unassembled WGS sequence"/>
</dbReference>
<evidence type="ECO:0000313" key="20">
    <source>
        <dbReference type="Proteomes" id="UP001224775"/>
    </source>
</evidence>
<evidence type="ECO:0000256" key="13">
    <source>
        <dbReference type="ARBA" id="ARBA00023136"/>
    </source>
</evidence>
<evidence type="ECO:0000256" key="5">
    <source>
        <dbReference type="ARBA" id="ARBA00022485"/>
    </source>
</evidence>
<evidence type="ECO:0000256" key="14">
    <source>
        <dbReference type="ARBA" id="ARBA00031750"/>
    </source>
</evidence>
<evidence type="ECO:0000256" key="6">
    <source>
        <dbReference type="ARBA" id="ARBA00022714"/>
    </source>
</evidence>
<evidence type="ECO:0000313" key="19">
    <source>
        <dbReference type="EMBL" id="KAK1733705.1"/>
    </source>
</evidence>
<dbReference type="InterPro" id="IPR019574">
    <property type="entry name" value="NADH_UbQ_OxRdtase_Gsu_4Fe4S-bd"/>
</dbReference>
<dbReference type="InterPro" id="IPR036991">
    <property type="entry name" value="Fe_hydrogenase_ssu_sf"/>
</dbReference>
<evidence type="ECO:0000256" key="11">
    <source>
        <dbReference type="ARBA" id="ARBA00023014"/>
    </source>
</evidence>
<keyword evidence="20" id="KW-1185">Reference proteome</keyword>
<comment type="cofactor">
    <cofactor evidence="15">
        <name>[2Fe-2S] cluster</name>
        <dbReference type="ChEBI" id="CHEBI:190135"/>
    </cofactor>
</comment>
<organism evidence="19 20">
    <name type="scientific">Skeletonema marinoi</name>
    <dbReference type="NCBI Taxonomy" id="267567"/>
    <lineage>
        <taxon>Eukaryota</taxon>
        <taxon>Sar</taxon>
        <taxon>Stramenopiles</taxon>
        <taxon>Ochrophyta</taxon>
        <taxon>Bacillariophyta</taxon>
        <taxon>Coscinodiscophyceae</taxon>
        <taxon>Thalassiosirophycidae</taxon>
        <taxon>Thalassiosirales</taxon>
        <taxon>Skeletonemataceae</taxon>
        <taxon>Skeletonema</taxon>
        <taxon>Skeletonema marinoi-dohrnii complex</taxon>
    </lineage>
</organism>
<dbReference type="CDD" id="cd00207">
    <property type="entry name" value="fer2"/>
    <property type="match status" value="1"/>
</dbReference>
<dbReference type="GO" id="GO:0051537">
    <property type="term" value="F:2 iron, 2 sulfur cluster binding"/>
    <property type="evidence" value="ECO:0007669"/>
    <property type="project" value="UniProtKB-KW"/>
</dbReference>
<evidence type="ECO:0000256" key="9">
    <source>
        <dbReference type="ARBA" id="ARBA00022967"/>
    </source>
</evidence>
<dbReference type="GO" id="GO:0016020">
    <property type="term" value="C:membrane"/>
    <property type="evidence" value="ECO:0007669"/>
    <property type="project" value="UniProtKB-SubCell"/>
</dbReference>
<sequence length="712" mass="77656">MNRIRIPAIKSAAIQMTKVIAQQAPAAIANALVNLRVDGRSVQVDKGATLLDAINKSGSHVPTLCYHPEFEPRAVCRMCLVDVKGSQKPLPACRTIAQEGQDITTNSEELKSFRRRDLQFLLNRHPNDCIRCEVAGQCKLQSLVQEEQVQDMWPASAKKVRGSPEHPEHLLHDHTSPSIFRDMDKCIECGLCVEACAAQKINAIGFAERGSGMMPITAFDKPLAETGCISCGQCTLRCPVGALIERPDWHRVLEVLDDRKRKTIVQTAPATRVAISEEFGLEPGTISTGRMINALRQLGFDYVTDTNFSADLTIMEEANELLQRVQGKREGALPLFTSCCPGWINYVEIHRPDLIPHLSTTKSPQQMHGAMARNGPLAKLIAEETEEEPFIVSIMPCTAKKDEAVRPGNRGDIDAVITTRELAKMIRHRNIPFASLSNDGKYDSPMGDSSGAAAIFGASGGVLEAALRTAADALGLDGPIEHEGIRGVERGVKVATIEGLGSVAAVSSIGSAIDLLSNDEWKKKFLMIEVMTCPGGCLGGGGEPKSDDKDILKKRMKGIYNIDSSSTIRKSHENKEVQQLYDNFLGSPLSETSERLLHTTYAARGSPREKLSQFLGAVDVRDHEGAASLCTEDCIWDTNTPAFGAACGQESIKCLIKDKLPKKDKKCGQEIKRHRLMHVDGTDVLGPDDTLHHFDIALDDAGLIKSLTRTSL</sequence>
<dbReference type="Pfam" id="PF10588">
    <property type="entry name" value="NADH-G_4Fe-4S_3"/>
    <property type="match status" value="1"/>
</dbReference>
<dbReference type="InterPro" id="IPR004108">
    <property type="entry name" value="Fe_hydrogenase_lsu_C"/>
</dbReference>
<dbReference type="PROSITE" id="PS00198">
    <property type="entry name" value="4FE4S_FER_1"/>
    <property type="match status" value="1"/>
</dbReference>
<evidence type="ECO:0000259" key="18">
    <source>
        <dbReference type="PROSITE" id="PS51839"/>
    </source>
</evidence>
<evidence type="ECO:0000256" key="7">
    <source>
        <dbReference type="ARBA" id="ARBA00022723"/>
    </source>
</evidence>
<dbReference type="Pfam" id="PF12838">
    <property type="entry name" value="Fer4_7"/>
    <property type="match status" value="1"/>
</dbReference>
<evidence type="ECO:0000259" key="17">
    <source>
        <dbReference type="PROSITE" id="PS51379"/>
    </source>
</evidence>
<accession>A0AAD8XUM5</accession>
<reference evidence="19" key="1">
    <citation type="submission" date="2023-06" db="EMBL/GenBank/DDBJ databases">
        <title>Survivors Of The Sea: Transcriptome response of Skeletonema marinoi to long-term dormancy.</title>
        <authorList>
            <person name="Pinder M.I.M."/>
            <person name="Kourtchenko O."/>
            <person name="Robertson E.K."/>
            <person name="Larsson T."/>
            <person name="Maumus F."/>
            <person name="Osuna-Cruz C.M."/>
            <person name="Vancaester E."/>
            <person name="Stenow R."/>
            <person name="Vandepoele K."/>
            <person name="Ploug H."/>
            <person name="Bruchert V."/>
            <person name="Godhe A."/>
            <person name="Topel M."/>
        </authorList>
    </citation>
    <scope>NUCLEOTIDE SEQUENCE</scope>
    <source>
        <strain evidence="19">R05AC</strain>
    </source>
</reference>
<evidence type="ECO:0000256" key="2">
    <source>
        <dbReference type="ARBA" id="ARBA00004370"/>
    </source>
</evidence>
<proteinExistence type="inferred from homology"/>
<dbReference type="PROSITE" id="PS00641">
    <property type="entry name" value="COMPLEX1_75K_1"/>
    <property type="match status" value="1"/>
</dbReference>
<comment type="subcellular location">
    <subcellularLocation>
        <location evidence="2">Membrane</location>
    </subcellularLocation>
</comment>
<dbReference type="SMART" id="SM00902">
    <property type="entry name" value="Fe_hyd_SSU"/>
    <property type="match status" value="1"/>
</dbReference>
<dbReference type="SUPFAM" id="SSF53920">
    <property type="entry name" value="Fe-only hydrogenase"/>
    <property type="match status" value="1"/>
</dbReference>
<comment type="similarity">
    <text evidence="3">Belongs to the complex I 75 kDa subunit family.</text>
</comment>
<evidence type="ECO:0000259" key="16">
    <source>
        <dbReference type="PROSITE" id="PS51085"/>
    </source>
</evidence>
<dbReference type="InterPro" id="IPR009016">
    <property type="entry name" value="Fe_hydrogenase"/>
</dbReference>
<dbReference type="PROSITE" id="PS51379">
    <property type="entry name" value="4FE4S_FER_2"/>
    <property type="match status" value="2"/>
</dbReference>